<proteinExistence type="predicted"/>
<dbReference type="PROSITE" id="PS51455">
    <property type="entry name" value="PIPK"/>
    <property type="match status" value="1"/>
</dbReference>
<evidence type="ECO:0000313" key="4">
    <source>
        <dbReference type="Proteomes" id="UP000287033"/>
    </source>
</evidence>
<dbReference type="Pfam" id="PF01504">
    <property type="entry name" value="PIP5K"/>
    <property type="match status" value="1"/>
</dbReference>
<evidence type="ECO:0000259" key="2">
    <source>
        <dbReference type="PROSITE" id="PS51455"/>
    </source>
</evidence>
<sequence>QQRSWLVRQMNVDTEYLRSLNVLDYSLLVAHQPLHLDERRQSWSFANIILRTKK</sequence>
<accession>A0A401TLM8</accession>
<feature type="domain" description="PIPK" evidence="2">
    <location>
        <begin position="1"/>
        <end position="54"/>
    </location>
</feature>
<keyword evidence="1" id="KW-0418">Kinase</keyword>
<dbReference type="InterPro" id="IPR002498">
    <property type="entry name" value="PInositol-4-P-4/5-kinase_core"/>
</dbReference>
<comment type="caution">
    <text evidence="3">The sequence shown here is derived from an EMBL/GenBank/DDBJ whole genome shotgun (WGS) entry which is preliminary data.</text>
</comment>
<reference evidence="3 4" key="1">
    <citation type="journal article" date="2018" name="Nat. Ecol. Evol.">
        <title>Shark genomes provide insights into elasmobranch evolution and the origin of vertebrates.</title>
        <authorList>
            <person name="Hara Y"/>
            <person name="Yamaguchi K"/>
            <person name="Onimaru K"/>
            <person name="Kadota M"/>
            <person name="Koyanagi M"/>
            <person name="Keeley SD"/>
            <person name="Tatsumi K"/>
            <person name="Tanaka K"/>
            <person name="Motone F"/>
            <person name="Kageyama Y"/>
            <person name="Nozu R"/>
            <person name="Adachi N"/>
            <person name="Nishimura O"/>
            <person name="Nakagawa R"/>
            <person name="Tanegashima C"/>
            <person name="Kiyatake I"/>
            <person name="Matsumoto R"/>
            <person name="Murakumo K"/>
            <person name="Nishida K"/>
            <person name="Terakita A"/>
            <person name="Kuratani S"/>
            <person name="Sato K"/>
            <person name="Hyodo S Kuraku.S."/>
        </authorList>
    </citation>
    <scope>NUCLEOTIDE SEQUENCE [LARGE SCALE GENOMIC DNA]</scope>
</reference>
<organism evidence="3 4">
    <name type="scientific">Chiloscyllium punctatum</name>
    <name type="common">Brownbanded bambooshark</name>
    <name type="synonym">Hemiscyllium punctatum</name>
    <dbReference type="NCBI Taxonomy" id="137246"/>
    <lineage>
        <taxon>Eukaryota</taxon>
        <taxon>Metazoa</taxon>
        <taxon>Chordata</taxon>
        <taxon>Craniata</taxon>
        <taxon>Vertebrata</taxon>
        <taxon>Chondrichthyes</taxon>
        <taxon>Elasmobranchii</taxon>
        <taxon>Galeomorphii</taxon>
        <taxon>Galeoidea</taxon>
        <taxon>Orectolobiformes</taxon>
        <taxon>Hemiscylliidae</taxon>
        <taxon>Chiloscyllium</taxon>
    </lineage>
</organism>
<evidence type="ECO:0000256" key="1">
    <source>
        <dbReference type="PROSITE-ProRule" id="PRU00781"/>
    </source>
</evidence>
<dbReference type="GO" id="GO:0052742">
    <property type="term" value="F:phosphatidylinositol kinase activity"/>
    <property type="evidence" value="ECO:0007669"/>
    <property type="project" value="InterPro"/>
</dbReference>
<keyword evidence="1" id="KW-0808">Transferase</keyword>
<feature type="non-terminal residue" evidence="3">
    <location>
        <position position="1"/>
    </location>
</feature>
<keyword evidence="4" id="KW-1185">Reference proteome</keyword>
<dbReference type="GO" id="GO:0005524">
    <property type="term" value="F:ATP binding"/>
    <property type="evidence" value="ECO:0007669"/>
    <property type="project" value="UniProtKB-UniRule"/>
</dbReference>
<protein>
    <recommendedName>
        <fullName evidence="2">PIPK domain-containing protein</fullName>
    </recommendedName>
</protein>
<dbReference type="AlphaFoldDB" id="A0A401TLM8"/>
<evidence type="ECO:0000313" key="3">
    <source>
        <dbReference type="EMBL" id="GCC43508.1"/>
    </source>
</evidence>
<dbReference type="OrthoDB" id="20783at2759"/>
<keyword evidence="1" id="KW-0547">Nucleotide-binding</keyword>
<name>A0A401TLM8_CHIPU</name>
<dbReference type="GO" id="GO:0046488">
    <property type="term" value="P:phosphatidylinositol metabolic process"/>
    <property type="evidence" value="ECO:0007669"/>
    <property type="project" value="UniProtKB-UniRule"/>
</dbReference>
<dbReference type="Proteomes" id="UP000287033">
    <property type="component" value="Unassembled WGS sequence"/>
</dbReference>
<dbReference type="SUPFAM" id="SSF56104">
    <property type="entry name" value="SAICAR synthase-like"/>
    <property type="match status" value="1"/>
</dbReference>
<dbReference type="EMBL" id="BEZZ01107208">
    <property type="protein sequence ID" value="GCC43508.1"/>
    <property type="molecule type" value="Genomic_DNA"/>
</dbReference>
<keyword evidence="1" id="KW-0067">ATP-binding</keyword>
<dbReference type="STRING" id="137246.A0A401TLM8"/>
<dbReference type="Gene3D" id="3.30.810.10">
    <property type="entry name" value="2-Layer Sandwich"/>
    <property type="match status" value="1"/>
</dbReference>
<dbReference type="InterPro" id="IPR027483">
    <property type="entry name" value="PInositol-4-P-4/5-kinase_C_sf"/>
</dbReference>
<gene>
    <name evidence="3" type="ORF">chiPu_0027555</name>
</gene>